<gene>
    <name evidence="3" type="ORF">TWF191_002814</name>
</gene>
<keyword evidence="2" id="KW-0732">Signal</keyword>
<comment type="caution">
    <text evidence="3">The sequence shown here is derived from an EMBL/GenBank/DDBJ whole genome shotgun (WGS) entry which is preliminary data.</text>
</comment>
<evidence type="ECO:0000313" key="3">
    <source>
        <dbReference type="EMBL" id="KAF3203029.1"/>
    </source>
</evidence>
<feature type="region of interest" description="Disordered" evidence="1">
    <location>
        <begin position="395"/>
        <end position="500"/>
    </location>
</feature>
<reference evidence="3 4" key="1">
    <citation type="submission" date="2019-06" db="EMBL/GenBank/DDBJ databases">
        <authorList>
            <person name="Palmer J.M."/>
        </authorList>
    </citation>
    <scope>NUCLEOTIDE SEQUENCE [LARGE SCALE GENOMIC DNA]</scope>
    <source>
        <strain evidence="3 4">TWF191</strain>
    </source>
</reference>
<feature type="compositionally biased region" description="Acidic residues" evidence="1">
    <location>
        <begin position="395"/>
        <end position="422"/>
    </location>
</feature>
<evidence type="ECO:0000256" key="1">
    <source>
        <dbReference type="SAM" id="MobiDB-lite"/>
    </source>
</evidence>
<name>A0A6G1MFT0_ORBOL</name>
<organism evidence="3 4">
    <name type="scientific">Orbilia oligospora</name>
    <name type="common">Nematode-trapping fungus</name>
    <name type="synonym">Arthrobotrys oligospora</name>
    <dbReference type="NCBI Taxonomy" id="2813651"/>
    <lineage>
        <taxon>Eukaryota</taxon>
        <taxon>Fungi</taxon>
        <taxon>Dikarya</taxon>
        <taxon>Ascomycota</taxon>
        <taxon>Pezizomycotina</taxon>
        <taxon>Orbiliomycetes</taxon>
        <taxon>Orbiliales</taxon>
        <taxon>Orbiliaceae</taxon>
        <taxon>Orbilia</taxon>
    </lineage>
</organism>
<proteinExistence type="predicted"/>
<feature type="compositionally biased region" description="Basic and acidic residues" evidence="1">
    <location>
        <begin position="454"/>
        <end position="491"/>
    </location>
</feature>
<dbReference type="PANTHER" id="PTHR34618">
    <property type="entry name" value="SURFACE PROTEIN MAS1, PUTATIVE-RELATED"/>
    <property type="match status" value="1"/>
</dbReference>
<feature type="chain" id="PRO_5041090760" evidence="2">
    <location>
        <begin position="24"/>
        <end position="500"/>
    </location>
</feature>
<protein>
    <submittedName>
        <fullName evidence="3">Uncharacterized protein</fullName>
    </submittedName>
</protein>
<dbReference type="PANTHER" id="PTHR34618:SF4">
    <property type="entry name" value="CAS1"/>
    <property type="match status" value="1"/>
</dbReference>
<feature type="signal peptide" evidence="2">
    <location>
        <begin position="1"/>
        <end position="23"/>
    </location>
</feature>
<evidence type="ECO:0000313" key="4">
    <source>
        <dbReference type="Proteomes" id="UP000483672"/>
    </source>
</evidence>
<dbReference type="InterPro" id="IPR021476">
    <property type="entry name" value="Egh16-like"/>
</dbReference>
<accession>A0A6G1MFT0</accession>
<evidence type="ECO:0000256" key="2">
    <source>
        <dbReference type="SAM" id="SignalP"/>
    </source>
</evidence>
<sequence length="500" mass="54761">MHFSTLFTAATVALVGFMDVASGHVVFIDAWGSTNPAIHGHGLGYGYLTPRKGTHLVPFQRDVAVFDDRVVHHWGNKRYRPTGCGCSVQSSANWYATNNKSLWVKKGNWLFSDITPAGAYINVRNHINHLSLLESKGSTRNCISTGRKGLKNGIPKVAAGKTLTIIAHQVNLDGGGPFHCKIDYKGVGQTWTKNLEVVSCRVNGKLHKQSKNCPGDPKTSFSWHTVGKRLAFQVVLPANLNCQGKYGANGKVLNICLVRCENKAVNGPFGGCIPIQQVRPTVRVVTKKVGNQKVTSKVPIKPASSRKVVIKPQTVRTTVVKIVQVPIKPTGKPAPPRVRVVTVTARDTIIYVYRGPNNTRVPSKVRKGAVVTVTETIPAPTVKTVTTTVVEEEVFEDEVVEKGNDEDDGEDGEVEDGAEDAGNDIGGKNGTPDQKPTEEEIEAAIGGEDVSEEEKEKLKEEKVSEENKELLDEADKKKDETMEDHPEDTSYFKRLRMRRA</sequence>
<dbReference type="Proteomes" id="UP000483672">
    <property type="component" value="Unassembled WGS sequence"/>
</dbReference>
<dbReference type="AlphaFoldDB" id="A0A6G1MFT0"/>
<dbReference type="Pfam" id="PF11327">
    <property type="entry name" value="Egh16-like"/>
    <property type="match status" value="1"/>
</dbReference>
<dbReference type="EMBL" id="WIPF01000160">
    <property type="protein sequence ID" value="KAF3203029.1"/>
    <property type="molecule type" value="Genomic_DNA"/>
</dbReference>